<keyword evidence="1" id="KW-0472">Membrane</keyword>
<dbReference type="InParanoid" id="A0A1D8PD45"/>
<evidence type="ECO:0000313" key="3">
    <source>
        <dbReference type="EMBL" id="AOW26064.1"/>
    </source>
</evidence>
<feature type="transmembrane region" description="Helical" evidence="1">
    <location>
        <begin position="12"/>
        <end position="31"/>
    </location>
</feature>
<dbReference type="CGD" id="CAL0000183934">
    <property type="gene designation" value="orf19.11941"/>
</dbReference>
<keyword evidence="1" id="KW-0812">Transmembrane</keyword>
<keyword evidence="4" id="KW-1185">Reference proteome</keyword>
<reference evidence="3 4" key="3">
    <citation type="journal article" date="2013" name="Genome Biol.">
        <title>Assembly of a phased diploid Candida albicans genome facilitates allele-specific measurements and provides a simple model for repeat and indel structure.</title>
        <authorList>
            <person name="Muzzey D."/>
            <person name="Schwartz K."/>
            <person name="Weissman J.S."/>
            <person name="Sherlock G."/>
        </authorList>
    </citation>
    <scope>NUCLEOTIDE SEQUENCE [LARGE SCALE GENOMIC DNA]</scope>
    <source>
        <strain evidence="4">SC5314 / ATCC MYA-2876</strain>
    </source>
</reference>
<dbReference type="RefSeq" id="XP_711956.2">
    <property type="nucleotide sequence ID" value="XM_706863.2"/>
</dbReference>
<organism evidence="3 4">
    <name type="scientific">Candida albicans (strain SC5314 / ATCC MYA-2876)</name>
    <name type="common">Yeast</name>
    <dbReference type="NCBI Taxonomy" id="237561"/>
    <lineage>
        <taxon>Eukaryota</taxon>
        <taxon>Fungi</taxon>
        <taxon>Dikarya</taxon>
        <taxon>Ascomycota</taxon>
        <taxon>Saccharomycotina</taxon>
        <taxon>Pichiomycetes</taxon>
        <taxon>Debaryomycetaceae</taxon>
        <taxon>Candida/Lodderomyces clade</taxon>
        <taxon>Candida</taxon>
    </lineage>
</organism>
<sequence>MVVVVVVVSGLWSIWFVAFIVHLFFCSLARFHTQNFIKRPRNVQTKRRYLSLLSKTSKFQVSVIHAEEQCLIRYSRFVFLESIAGFAYRFHLIMNVTTCARVCVVRFQTYLRTIHYITNN</sequence>
<dbReference type="KEGG" id="cal:CAALFM_C103880CA"/>
<reference evidence="3 4" key="2">
    <citation type="journal article" date="2007" name="Genome Biol.">
        <title>Assembly of the Candida albicans genome into sixteen supercontigs aligned on the eight chromosomes.</title>
        <authorList>
            <person name="van het Hoog M."/>
            <person name="Rast T.J."/>
            <person name="Martchenko M."/>
            <person name="Grindle S."/>
            <person name="Dignard D."/>
            <person name="Hogues H."/>
            <person name="Cuomo C."/>
            <person name="Berriman M."/>
            <person name="Scherer S."/>
            <person name="Magee B.B."/>
            <person name="Whiteway M."/>
            <person name="Chibana H."/>
            <person name="Nantel A."/>
            <person name="Magee P.T."/>
        </authorList>
    </citation>
    <scope>GENOME REANNOTATION</scope>
    <source>
        <strain evidence="4">SC5314 / ATCC MYA-2876</strain>
    </source>
</reference>
<reference evidence="3 4" key="1">
    <citation type="journal article" date="2004" name="Proc. Natl. Acad. Sci. U.S.A.">
        <title>The diploid genome sequence of Candida albicans.</title>
        <authorList>
            <person name="Jones T."/>
            <person name="Federspiel N.A."/>
            <person name="Chibana H."/>
            <person name="Dungan J."/>
            <person name="Kalman S."/>
            <person name="Magee B.B."/>
            <person name="Newport G."/>
            <person name="Thorstenson Y.R."/>
            <person name="Agabian N."/>
            <person name="Magee P.T."/>
            <person name="Davis R.W."/>
            <person name="Scherer S."/>
        </authorList>
    </citation>
    <scope>NUCLEOTIDE SEQUENCE [LARGE SCALE GENOMIC DNA]</scope>
    <source>
        <strain evidence="4">SC5314 / ATCC MYA-2876</strain>
    </source>
</reference>
<keyword evidence="1" id="KW-1133">Transmembrane helix</keyword>
<accession>A0A1D8PD45</accession>
<dbReference type="VEuPathDB" id="FungiDB:C1_03880C_A"/>
<dbReference type="Proteomes" id="UP000000559">
    <property type="component" value="Chromosome 1"/>
</dbReference>
<proteinExistence type="predicted"/>
<gene>
    <name evidence="3" type="ordered locus">CAALFM_C103880CA</name>
    <name evidence="2" type="ordered locus">orf19.11941</name>
</gene>
<dbReference type="SMR" id="A0A1D8PD45"/>
<protein>
    <submittedName>
        <fullName evidence="3">Uncharacterized protein</fullName>
    </submittedName>
</protein>
<evidence type="ECO:0000313" key="2">
    <source>
        <dbReference type="CGD" id="CAL0000183934"/>
    </source>
</evidence>
<name>A0A1D8PD45_CANAL</name>
<evidence type="ECO:0000256" key="1">
    <source>
        <dbReference type="SAM" id="Phobius"/>
    </source>
</evidence>
<dbReference type="GeneID" id="3646409"/>
<evidence type="ECO:0000313" key="4">
    <source>
        <dbReference type="Proteomes" id="UP000000559"/>
    </source>
</evidence>
<dbReference type="AlphaFoldDB" id="A0A1D8PD45"/>
<dbReference type="EMBL" id="CP017623">
    <property type="protein sequence ID" value="AOW26064.1"/>
    <property type="molecule type" value="Genomic_DNA"/>
</dbReference>